<gene>
    <name evidence="2" type="ORF">B0T26DRAFT_706269</name>
</gene>
<keyword evidence="3" id="KW-1185">Reference proteome</keyword>
<evidence type="ECO:0000256" key="1">
    <source>
        <dbReference type="SAM" id="MobiDB-lite"/>
    </source>
</evidence>
<sequence>MQETKIKKERKRAGWLVCLPATTAGFDACFEHGRSGSSYSHVRTAVAGIRSRLPDFPEAGRSLGPLKPAAPPPKFPSPTLGRPRLGGPKGGCAAWTRRAPRFQWRLVVQSGTGQVIGPGSVPGGERGNPAYKVLSMHPSTINYVFRSHVGYPSQSPQPTKHETHERVQRARPASIDSKLKERWPRRLHLPQEGVLCRLAHSPTRRSQPQLAIVGWRGNGGGSGRSKGKQTGLGGGAKAGREQRG</sequence>
<dbReference type="GeneID" id="85325069"/>
<feature type="region of interest" description="Disordered" evidence="1">
    <location>
        <begin position="58"/>
        <end position="91"/>
    </location>
</feature>
<feature type="region of interest" description="Disordered" evidence="1">
    <location>
        <begin position="152"/>
        <end position="173"/>
    </location>
</feature>
<proteinExistence type="predicted"/>
<protein>
    <submittedName>
        <fullName evidence="2">Uncharacterized protein</fullName>
    </submittedName>
</protein>
<dbReference type="AlphaFoldDB" id="A0AA40E452"/>
<dbReference type="EMBL" id="JAUIRO010000003">
    <property type="protein sequence ID" value="KAK0723366.1"/>
    <property type="molecule type" value="Genomic_DNA"/>
</dbReference>
<dbReference type="RefSeq" id="XP_060299290.1">
    <property type="nucleotide sequence ID" value="XM_060441799.1"/>
</dbReference>
<feature type="compositionally biased region" description="Low complexity" evidence="1">
    <location>
        <begin position="77"/>
        <end position="86"/>
    </location>
</feature>
<organism evidence="2 3">
    <name type="scientific">Lasiosphaeria miniovina</name>
    <dbReference type="NCBI Taxonomy" id="1954250"/>
    <lineage>
        <taxon>Eukaryota</taxon>
        <taxon>Fungi</taxon>
        <taxon>Dikarya</taxon>
        <taxon>Ascomycota</taxon>
        <taxon>Pezizomycotina</taxon>
        <taxon>Sordariomycetes</taxon>
        <taxon>Sordariomycetidae</taxon>
        <taxon>Sordariales</taxon>
        <taxon>Lasiosphaeriaceae</taxon>
        <taxon>Lasiosphaeria</taxon>
    </lineage>
</organism>
<comment type="caution">
    <text evidence="2">The sequence shown here is derived from an EMBL/GenBank/DDBJ whole genome shotgun (WGS) entry which is preliminary data.</text>
</comment>
<reference evidence="2" key="1">
    <citation type="submission" date="2023-06" db="EMBL/GenBank/DDBJ databases">
        <title>Genome-scale phylogeny and comparative genomics of the fungal order Sordariales.</title>
        <authorList>
            <consortium name="Lawrence Berkeley National Laboratory"/>
            <person name="Hensen N."/>
            <person name="Bonometti L."/>
            <person name="Westerberg I."/>
            <person name="Brannstrom I.O."/>
            <person name="Guillou S."/>
            <person name="Cros-Aarteil S."/>
            <person name="Calhoun S."/>
            <person name="Haridas S."/>
            <person name="Kuo A."/>
            <person name="Mondo S."/>
            <person name="Pangilinan J."/>
            <person name="Riley R."/>
            <person name="LaButti K."/>
            <person name="Andreopoulos B."/>
            <person name="Lipzen A."/>
            <person name="Chen C."/>
            <person name="Yanf M."/>
            <person name="Daum C."/>
            <person name="Ng V."/>
            <person name="Clum A."/>
            <person name="Steindorff A."/>
            <person name="Ohm R."/>
            <person name="Martin F."/>
            <person name="Silar P."/>
            <person name="Natvig D."/>
            <person name="Lalanne C."/>
            <person name="Gautier V."/>
            <person name="Ament-velasquez S.L."/>
            <person name="Kruys A."/>
            <person name="Hutchinson M.I."/>
            <person name="Powell A.J."/>
            <person name="Barry K."/>
            <person name="Miller A.N."/>
            <person name="Grigoriev I.V."/>
            <person name="Debuchy R."/>
            <person name="Gladieux P."/>
            <person name="Thoren M.H."/>
            <person name="Johannesson H."/>
        </authorList>
    </citation>
    <scope>NUCLEOTIDE SEQUENCE</scope>
    <source>
        <strain evidence="2">SMH2392-1A</strain>
    </source>
</reference>
<accession>A0AA40E452</accession>
<feature type="compositionally biased region" description="Gly residues" evidence="1">
    <location>
        <begin position="216"/>
        <end position="237"/>
    </location>
</feature>
<name>A0AA40E452_9PEZI</name>
<dbReference type="Proteomes" id="UP001172101">
    <property type="component" value="Unassembled WGS sequence"/>
</dbReference>
<feature type="compositionally biased region" description="Basic and acidic residues" evidence="1">
    <location>
        <begin position="159"/>
        <end position="168"/>
    </location>
</feature>
<evidence type="ECO:0000313" key="2">
    <source>
        <dbReference type="EMBL" id="KAK0723366.1"/>
    </source>
</evidence>
<evidence type="ECO:0000313" key="3">
    <source>
        <dbReference type="Proteomes" id="UP001172101"/>
    </source>
</evidence>
<feature type="region of interest" description="Disordered" evidence="1">
    <location>
        <begin position="205"/>
        <end position="244"/>
    </location>
</feature>